<dbReference type="AlphaFoldDB" id="A0A139HZH9"/>
<evidence type="ECO:0000313" key="2">
    <source>
        <dbReference type="Proteomes" id="UP000073492"/>
    </source>
</evidence>
<dbReference type="Proteomes" id="UP000073492">
    <property type="component" value="Unassembled WGS sequence"/>
</dbReference>
<keyword evidence="2" id="KW-1185">Reference proteome</keyword>
<dbReference type="EMBL" id="LFZO01000529">
    <property type="protein sequence ID" value="KXT07793.1"/>
    <property type="molecule type" value="Genomic_DNA"/>
</dbReference>
<proteinExistence type="predicted"/>
<organism evidence="1 2">
    <name type="scientific">Pseudocercospora musae</name>
    <dbReference type="NCBI Taxonomy" id="113226"/>
    <lineage>
        <taxon>Eukaryota</taxon>
        <taxon>Fungi</taxon>
        <taxon>Dikarya</taxon>
        <taxon>Ascomycota</taxon>
        <taxon>Pezizomycotina</taxon>
        <taxon>Dothideomycetes</taxon>
        <taxon>Dothideomycetidae</taxon>
        <taxon>Mycosphaerellales</taxon>
        <taxon>Mycosphaerellaceae</taxon>
        <taxon>Pseudocercospora</taxon>
    </lineage>
</organism>
<comment type="caution">
    <text evidence="1">The sequence shown here is derived from an EMBL/GenBank/DDBJ whole genome shotgun (WGS) entry which is preliminary data.</text>
</comment>
<gene>
    <name evidence="1" type="ORF">AC579_10262</name>
</gene>
<evidence type="ECO:0000313" key="1">
    <source>
        <dbReference type="EMBL" id="KXT07793.1"/>
    </source>
</evidence>
<sequence length="96" mass="11104">MMIAALMSSDYNRDDLLFKSEPTYSLIFCNSRIAFDMPDDYLTSVYFERNWSEREDSLQANHIAFRLFNLYRTLPSRNFQSGHGSALTTTCISARG</sequence>
<reference evidence="1 2" key="1">
    <citation type="submission" date="2015-07" db="EMBL/GenBank/DDBJ databases">
        <title>Comparative genomics of the Sigatoka disease complex on banana suggests a link between parallel evolutionary changes in Pseudocercospora fijiensis and Pseudocercospora eumusae and increased virulence on the banana host.</title>
        <authorList>
            <person name="Chang T.-C."/>
            <person name="Salvucci A."/>
            <person name="Crous P.W."/>
            <person name="Stergiopoulos I."/>
        </authorList>
    </citation>
    <scope>NUCLEOTIDE SEQUENCE [LARGE SCALE GENOMIC DNA]</scope>
    <source>
        <strain evidence="1 2">CBS 116634</strain>
    </source>
</reference>
<accession>A0A139HZH9</accession>
<name>A0A139HZH9_9PEZI</name>
<protein>
    <submittedName>
        <fullName evidence="1">Uncharacterized protein</fullName>
    </submittedName>
</protein>